<accession>A0A3M2KTJ6</accession>
<name>A0A3M2KTJ6_9NOCA</name>
<gene>
    <name evidence="2" type="ORF">EBN03_27925</name>
</gene>
<evidence type="ECO:0000256" key="1">
    <source>
        <dbReference type="SAM" id="MobiDB-lite"/>
    </source>
</evidence>
<comment type="caution">
    <text evidence="2">The sequence shown here is derived from an EMBL/GenBank/DDBJ whole genome shotgun (WGS) entry which is preliminary data.</text>
</comment>
<organism evidence="2 3">
    <name type="scientific">Nocardia stercoris</name>
    <dbReference type="NCBI Taxonomy" id="2483361"/>
    <lineage>
        <taxon>Bacteria</taxon>
        <taxon>Bacillati</taxon>
        <taxon>Actinomycetota</taxon>
        <taxon>Actinomycetes</taxon>
        <taxon>Mycobacteriales</taxon>
        <taxon>Nocardiaceae</taxon>
        <taxon>Nocardia</taxon>
    </lineage>
</organism>
<dbReference type="Proteomes" id="UP000279275">
    <property type="component" value="Unassembled WGS sequence"/>
</dbReference>
<dbReference type="RefSeq" id="WP_122191131.1">
    <property type="nucleotide sequence ID" value="NZ_RFFH01000017.1"/>
</dbReference>
<reference evidence="2 3" key="1">
    <citation type="submission" date="2018-10" db="EMBL/GenBank/DDBJ databases">
        <title>Isolation from cow dung.</title>
        <authorList>
            <person name="Ling L."/>
        </authorList>
    </citation>
    <scope>NUCLEOTIDE SEQUENCE [LARGE SCALE GENOMIC DNA]</scope>
    <source>
        <strain evidence="2 3">NEAU-LL90</strain>
    </source>
</reference>
<evidence type="ECO:0008006" key="4">
    <source>
        <dbReference type="Google" id="ProtNLM"/>
    </source>
</evidence>
<dbReference type="AlphaFoldDB" id="A0A3M2KTJ6"/>
<dbReference type="OrthoDB" id="4556471at2"/>
<dbReference type="EMBL" id="RFFH01000017">
    <property type="protein sequence ID" value="RMI28967.1"/>
    <property type="molecule type" value="Genomic_DNA"/>
</dbReference>
<evidence type="ECO:0000313" key="3">
    <source>
        <dbReference type="Proteomes" id="UP000279275"/>
    </source>
</evidence>
<sequence length="137" mass="14964">MTSPHPAARATSGVPDPYRADTRARPHRVKLPPLCYGYVRTDLIDTDRIGEFDEELALIARVQFGHELAGVFHEPPPQNCQLPPALVCLATECARAEANMILTPVGHLSGLAVARMSILDYLAAKTPAHVIEIRMTT</sequence>
<keyword evidence="3" id="KW-1185">Reference proteome</keyword>
<feature type="region of interest" description="Disordered" evidence="1">
    <location>
        <begin position="1"/>
        <end position="23"/>
    </location>
</feature>
<proteinExistence type="predicted"/>
<evidence type="ECO:0000313" key="2">
    <source>
        <dbReference type="EMBL" id="RMI28967.1"/>
    </source>
</evidence>
<protein>
    <recommendedName>
        <fullName evidence="4">Resolvase/invertase-type recombinase catalytic domain-containing protein</fullName>
    </recommendedName>
</protein>